<evidence type="ECO:0000256" key="4">
    <source>
        <dbReference type="ARBA" id="ARBA00022679"/>
    </source>
</evidence>
<feature type="transmembrane region" description="Helical" evidence="9">
    <location>
        <begin position="134"/>
        <end position="157"/>
    </location>
</feature>
<dbReference type="STRING" id="156978.CIMIT_10750"/>
<dbReference type="KEGG" id="cii:CIMIT_10750"/>
<dbReference type="Proteomes" id="UP000028780">
    <property type="component" value="Chromosome"/>
</dbReference>
<evidence type="ECO:0000313" key="14">
    <source>
        <dbReference type="Proteomes" id="UP000215374"/>
    </source>
</evidence>
<reference evidence="11 13" key="1">
    <citation type="submission" date="2014-08" db="EMBL/GenBank/DDBJ databases">
        <title>Complete genome sequence of Corynebacterium imitans DSM 44264, isolated from a five-month-old boy with suspected pharyngeal diphtheria.</title>
        <authorList>
            <person name="Mollmann S."/>
            <person name="Albersmeier A."/>
            <person name="Ruckert C."/>
            <person name="Tauch A."/>
        </authorList>
    </citation>
    <scope>NUCLEOTIDE SEQUENCE [LARGE SCALE GENOMIC DNA]</scope>
    <source>
        <strain evidence="11 13">DSM 44264</strain>
    </source>
</reference>
<dbReference type="PANTHER" id="PTHR24421">
    <property type="entry name" value="NITRATE/NITRITE SENSOR PROTEIN NARX-RELATED"/>
    <property type="match status" value="1"/>
</dbReference>
<dbReference type="eggNOG" id="COG4585">
    <property type="taxonomic scope" value="Bacteria"/>
</dbReference>
<evidence type="ECO:0000256" key="9">
    <source>
        <dbReference type="SAM" id="Phobius"/>
    </source>
</evidence>
<keyword evidence="4 12" id="KW-0808">Transferase</keyword>
<dbReference type="GO" id="GO:0000155">
    <property type="term" value="F:phosphorelay sensor kinase activity"/>
    <property type="evidence" value="ECO:0007669"/>
    <property type="project" value="InterPro"/>
</dbReference>
<evidence type="ECO:0000259" key="10">
    <source>
        <dbReference type="Pfam" id="PF07730"/>
    </source>
</evidence>
<dbReference type="PANTHER" id="PTHR24421:SF10">
    <property type="entry name" value="NITRATE_NITRITE SENSOR PROTEIN NARQ"/>
    <property type="match status" value="1"/>
</dbReference>
<name>A0A076NQ33_9CORY</name>
<keyword evidence="5" id="KW-0547">Nucleotide-binding</keyword>
<dbReference type="InterPro" id="IPR050482">
    <property type="entry name" value="Sensor_HK_TwoCompSys"/>
</dbReference>
<keyword evidence="9" id="KW-0812">Transmembrane</keyword>
<dbReference type="Proteomes" id="UP000215374">
    <property type="component" value="Chromosome 1"/>
</dbReference>
<keyword evidence="9" id="KW-1133">Transmembrane helix</keyword>
<proteinExistence type="predicted"/>
<evidence type="ECO:0000256" key="8">
    <source>
        <dbReference type="ARBA" id="ARBA00023012"/>
    </source>
</evidence>
<comment type="catalytic activity">
    <reaction evidence="1">
        <text>ATP + protein L-histidine = ADP + protein N-phospho-L-histidine.</text>
        <dbReference type="EC" id="2.7.13.3"/>
    </reaction>
</comment>
<dbReference type="EC" id="2.7.13.3" evidence="2"/>
<evidence type="ECO:0000256" key="6">
    <source>
        <dbReference type="ARBA" id="ARBA00022777"/>
    </source>
</evidence>
<keyword evidence="9" id="KW-0472">Membrane</keyword>
<evidence type="ECO:0000256" key="7">
    <source>
        <dbReference type="ARBA" id="ARBA00022840"/>
    </source>
</evidence>
<keyword evidence="8" id="KW-0902">Two-component regulatory system</keyword>
<feature type="transmembrane region" description="Helical" evidence="9">
    <location>
        <begin position="44"/>
        <end position="59"/>
    </location>
</feature>
<evidence type="ECO:0000256" key="3">
    <source>
        <dbReference type="ARBA" id="ARBA00022553"/>
    </source>
</evidence>
<reference evidence="12 14" key="2">
    <citation type="submission" date="2017-06" db="EMBL/GenBank/DDBJ databases">
        <authorList>
            <consortium name="Pathogen Informatics"/>
        </authorList>
    </citation>
    <scope>NUCLEOTIDE SEQUENCE [LARGE SCALE GENOMIC DNA]</scope>
    <source>
        <strain evidence="12 14">NCTC13015</strain>
    </source>
</reference>
<evidence type="ECO:0000313" key="11">
    <source>
        <dbReference type="EMBL" id="AIJ34301.1"/>
    </source>
</evidence>
<dbReference type="Pfam" id="PF07730">
    <property type="entry name" value="HisKA_3"/>
    <property type="match status" value="1"/>
</dbReference>
<keyword evidence="3" id="KW-0597">Phosphoprotein</keyword>
<feature type="transmembrane region" description="Helical" evidence="9">
    <location>
        <begin position="65"/>
        <end position="84"/>
    </location>
</feature>
<evidence type="ECO:0000256" key="2">
    <source>
        <dbReference type="ARBA" id="ARBA00012438"/>
    </source>
</evidence>
<dbReference type="AlphaFoldDB" id="A0A076NQ33"/>
<keyword evidence="13" id="KW-1185">Reference proteome</keyword>
<feature type="domain" description="Signal transduction histidine kinase subgroup 3 dimerisation and phosphoacceptor" evidence="10">
    <location>
        <begin position="187"/>
        <end position="250"/>
    </location>
</feature>
<evidence type="ECO:0000256" key="1">
    <source>
        <dbReference type="ARBA" id="ARBA00000085"/>
    </source>
</evidence>
<dbReference type="HOGENOM" id="CLU_000445_20_1_11"/>
<feature type="transmembrane region" description="Helical" evidence="9">
    <location>
        <begin position="96"/>
        <end position="114"/>
    </location>
</feature>
<protein>
    <recommendedName>
        <fullName evidence="2">histidine kinase</fullName>
        <ecNumber evidence="2">2.7.13.3</ecNumber>
    </recommendedName>
</protein>
<dbReference type="SUPFAM" id="SSF55874">
    <property type="entry name" value="ATPase domain of HSP90 chaperone/DNA topoisomerase II/histidine kinase"/>
    <property type="match status" value="1"/>
</dbReference>
<dbReference type="Gene3D" id="1.20.5.1930">
    <property type="match status" value="1"/>
</dbReference>
<dbReference type="InterPro" id="IPR036890">
    <property type="entry name" value="HATPase_C_sf"/>
</dbReference>
<dbReference type="Gene3D" id="3.30.565.10">
    <property type="entry name" value="Histidine kinase-like ATPase, C-terminal domain"/>
    <property type="match status" value="1"/>
</dbReference>
<evidence type="ECO:0000313" key="12">
    <source>
        <dbReference type="EMBL" id="SNV84473.1"/>
    </source>
</evidence>
<dbReference type="GO" id="GO:0016020">
    <property type="term" value="C:membrane"/>
    <property type="evidence" value="ECO:0007669"/>
    <property type="project" value="InterPro"/>
</dbReference>
<feature type="transmembrane region" description="Helical" evidence="9">
    <location>
        <begin position="20"/>
        <end position="37"/>
    </location>
</feature>
<dbReference type="InterPro" id="IPR011712">
    <property type="entry name" value="Sig_transdc_His_kin_sub3_dim/P"/>
</dbReference>
<evidence type="ECO:0000313" key="13">
    <source>
        <dbReference type="Proteomes" id="UP000028780"/>
    </source>
</evidence>
<dbReference type="EMBL" id="CP009211">
    <property type="protein sequence ID" value="AIJ34301.1"/>
    <property type="molecule type" value="Genomic_DNA"/>
</dbReference>
<dbReference type="EMBL" id="LT906467">
    <property type="protein sequence ID" value="SNV84473.1"/>
    <property type="molecule type" value="Genomic_DNA"/>
</dbReference>
<organism evidence="11 13">
    <name type="scientific">Corynebacterium imitans</name>
    <dbReference type="NCBI Taxonomy" id="156978"/>
    <lineage>
        <taxon>Bacteria</taxon>
        <taxon>Bacillati</taxon>
        <taxon>Actinomycetota</taxon>
        <taxon>Actinomycetes</taxon>
        <taxon>Mycobacteriales</taxon>
        <taxon>Corynebacteriaceae</taxon>
        <taxon>Corynebacterium</taxon>
    </lineage>
</organism>
<dbReference type="GO" id="GO:0046983">
    <property type="term" value="F:protein dimerization activity"/>
    <property type="evidence" value="ECO:0007669"/>
    <property type="project" value="InterPro"/>
</dbReference>
<keyword evidence="7" id="KW-0067">ATP-binding</keyword>
<sequence length="390" mass="42891">MERVVSDSGDGPFEGQTWSDLIYLASICLIGFVSLSGASEQSRVALIALIALMIALQFQRKRHPFLVLFPPAVCALFATNVFFLPTVFNLALRKRGWGSFAAVVAAFVLCRVGWSEKETIVTVQAGEKETNDPTIAWLVEGTVLVIAPFLAGLVISYNRNLVESYRVIAQHKELERQRVATEAVLRERARIANEAHDHVGHKLALLSLQAGGLEVNSEAGPDVIKENAQLIRETAVETLADLRVLIDRLDDASAFQAPEDLAAIVAENRRSGADITLNTRSLRQVDEMPREMRQLVSQVVREALANASVHAPQSPISVELSGSEGGELQIYIQNSVREVESGDLVKKRRGTGLKRVERRVSKFGGVVRFGERSGRFELHVIVPWPKSVIA</sequence>
<dbReference type="GO" id="GO:0005524">
    <property type="term" value="F:ATP binding"/>
    <property type="evidence" value="ECO:0007669"/>
    <property type="project" value="UniProtKB-KW"/>
</dbReference>
<evidence type="ECO:0000256" key="5">
    <source>
        <dbReference type="ARBA" id="ARBA00022741"/>
    </source>
</evidence>
<accession>A0A076NQ33</accession>
<keyword evidence="6 12" id="KW-0418">Kinase</keyword>
<gene>
    <name evidence="12" type="primary">narX_3</name>
    <name evidence="11" type="ORF">CIMIT_10750</name>
    <name evidence="12" type="ORF">SAMEA4535761_02207</name>
</gene>